<proteinExistence type="predicted"/>
<dbReference type="Proteomes" id="UP001600943">
    <property type="component" value="Unassembled WGS sequence"/>
</dbReference>
<reference evidence="3 4" key="1">
    <citation type="submission" date="2024-04" db="EMBL/GenBank/DDBJ databases">
        <title>Defined microbial consortia suppress multidrug-resistant proinflammatory Enterobacteriaceae via ecological control.</title>
        <authorList>
            <person name="Furuichi M."/>
            <person name="Kawaguchi T."/>
            <person name="Pust M."/>
            <person name="Yasuma K."/>
            <person name="Plichta D."/>
            <person name="Hasegawa N."/>
            <person name="Ohya T."/>
            <person name="Bhattarai S."/>
            <person name="Sasajima S."/>
            <person name="Aoto Y."/>
            <person name="Tuganbaev T."/>
            <person name="Yaginuma M."/>
            <person name="Ueda M."/>
            <person name="Okahashi N."/>
            <person name="Amafuji K."/>
            <person name="Kiridooshi Y."/>
            <person name="Sugita K."/>
            <person name="Strazar M."/>
            <person name="Skelly A."/>
            <person name="Suda W."/>
            <person name="Hattori M."/>
            <person name="Nakamoto N."/>
            <person name="Caballero S."/>
            <person name="Norman J."/>
            <person name="Olle B."/>
            <person name="Tanoue T."/>
            <person name="Arita M."/>
            <person name="Bucci V."/>
            <person name="Atarashi K."/>
            <person name="Xavier R."/>
            <person name="Honda K."/>
        </authorList>
    </citation>
    <scope>NUCLEOTIDE SEQUENCE [LARGE SCALE GENOMIC DNA]</scope>
    <source>
        <strain evidence="4">k04-0078-D8-1</strain>
    </source>
</reference>
<dbReference type="Pfam" id="PF17774">
    <property type="entry name" value="YlmH_RBD"/>
    <property type="match status" value="1"/>
</dbReference>
<dbReference type="InterPro" id="IPR012677">
    <property type="entry name" value="Nucleotide-bd_a/b_plait_sf"/>
</dbReference>
<dbReference type="InterPro" id="IPR040591">
    <property type="entry name" value="RqcP2_RBD"/>
</dbReference>
<dbReference type="Gene3D" id="3.30.1370.160">
    <property type="match status" value="1"/>
</dbReference>
<evidence type="ECO:0000256" key="1">
    <source>
        <dbReference type="PROSITE-ProRule" id="PRU00182"/>
    </source>
</evidence>
<protein>
    <submittedName>
        <fullName evidence="3">Photosystem II S4 domain protein</fullName>
    </submittedName>
</protein>
<dbReference type="SMART" id="SM00363">
    <property type="entry name" value="S4"/>
    <property type="match status" value="1"/>
</dbReference>
<name>A0ABQ0B9T8_9FIRM</name>
<gene>
    <name evidence="3" type="ORF">K040078D81_23370</name>
</gene>
<dbReference type="Gene3D" id="3.10.290.10">
    <property type="entry name" value="RNA-binding S4 domain"/>
    <property type="match status" value="1"/>
</dbReference>
<dbReference type="Pfam" id="PF01479">
    <property type="entry name" value="S4"/>
    <property type="match status" value="1"/>
</dbReference>
<organism evidence="3 4">
    <name type="scientific">Blautia hominis</name>
    <dbReference type="NCBI Taxonomy" id="2025493"/>
    <lineage>
        <taxon>Bacteria</taxon>
        <taxon>Bacillati</taxon>
        <taxon>Bacillota</taxon>
        <taxon>Clostridia</taxon>
        <taxon>Lachnospirales</taxon>
        <taxon>Lachnospiraceae</taxon>
        <taxon>Blautia</taxon>
    </lineage>
</organism>
<keyword evidence="1" id="KW-0694">RNA-binding</keyword>
<evidence type="ECO:0000313" key="3">
    <source>
        <dbReference type="EMBL" id="GAA6408220.1"/>
    </source>
</evidence>
<accession>A0ABQ0B9T8</accession>
<feature type="domain" description="RNA-binding S4" evidence="2">
    <location>
        <begin position="180"/>
        <end position="241"/>
    </location>
</feature>
<dbReference type="SUPFAM" id="SSF55174">
    <property type="entry name" value="Alpha-L RNA-binding motif"/>
    <property type="match status" value="1"/>
</dbReference>
<dbReference type="CDD" id="cd00165">
    <property type="entry name" value="S4"/>
    <property type="match status" value="1"/>
</dbReference>
<sequence>MNCGQTMEKETLFEKRMKELSKNAYYRGVLTFSDFLDLNELHMLQSLPKNGSGVKVETFGGYALAERQMAAFIPDALFFQQDYPISCICIRPASEKFAESLTHRDYLGAILNLGIERNKIGDILVEGKTAHVFCHENMAPFLLQELCRVRHTNVVPELLNALEELPSLKTEKVSGTVSSVRLDSVIALAFSSSRSSMISLIEGGKVFVNGKNILSNGYNLKVGDIVSVRGKGKFRFEEVGGITKKNRYHISLARYC</sequence>
<comment type="caution">
    <text evidence="3">The sequence shown here is derived from an EMBL/GenBank/DDBJ whole genome shotgun (WGS) entry which is preliminary data.</text>
</comment>
<dbReference type="PROSITE" id="PS50889">
    <property type="entry name" value="S4"/>
    <property type="match status" value="1"/>
</dbReference>
<dbReference type="Gene3D" id="3.30.70.330">
    <property type="match status" value="1"/>
</dbReference>
<keyword evidence="4" id="KW-1185">Reference proteome</keyword>
<evidence type="ECO:0000313" key="4">
    <source>
        <dbReference type="Proteomes" id="UP001600943"/>
    </source>
</evidence>
<evidence type="ECO:0000259" key="2">
    <source>
        <dbReference type="SMART" id="SM00363"/>
    </source>
</evidence>
<dbReference type="InterPro" id="IPR036986">
    <property type="entry name" value="S4_RNA-bd_sf"/>
</dbReference>
<dbReference type="InterPro" id="IPR002942">
    <property type="entry name" value="S4_RNA-bd"/>
</dbReference>
<dbReference type="EMBL" id="BAABYW010000001">
    <property type="protein sequence ID" value="GAA6408220.1"/>
    <property type="molecule type" value="Genomic_DNA"/>
</dbReference>